<reference evidence="8" key="1">
    <citation type="journal article" date="2020" name="mSystems">
        <title>Genome- and Community-Level Interaction Insights into Carbon Utilization and Element Cycling Functions of Hydrothermarchaeota in Hydrothermal Sediment.</title>
        <authorList>
            <person name="Zhou Z."/>
            <person name="Liu Y."/>
            <person name="Xu W."/>
            <person name="Pan J."/>
            <person name="Luo Z.H."/>
            <person name="Li M."/>
        </authorList>
    </citation>
    <scope>NUCLEOTIDE SEQUENCE [LARGE SCALE GENOMIC DNA]</scope>
    <source>
        <strain evidence="8">SpSt-618</strain>
        <strain evidence="9">SpSt-657</strain>
    </source>
</reference>
<sequence length="381" mass="41728">MGICRLCGARGATISSVIGVCSNCLRNRKEGLGVAMEVHRRYRAALGLPPQPPESANGIRCTLCVNECSIGVGETGYCGLWSNCGGRLCFVEGHSIGILYAYIDPLPTNCVATPVCPAATGCGYPKYSVSRGPEYGYYNLAVFFAGCNLNCIFCQNWDHKNIVVSPSLRGRYTVSDVELIDRAVKNGRVTCICYFGGDPGPHIVYALKVSRKIVEESKRSSTVKRVCWETNGLENPGIVKEMARVSLESGGIVKIDWKAYTPEVYQALTGVNGYRAVNRVKENIAIVAGMSRERMEIPLLTVSILLVPGYVDEIELSGMAEYIASIDRDIPVVLLAFHPDHLLRDLPPTSIDHAKKAVGIFKEYGVRKVFLGNEWLLGPYY</sequence>
<dbReference type="CDD" id="cd01335">
    <property type="entry name" value="Radical_SAM"/>
    <property type="match status" value="1"/>
</dbReference>
<dbReference type="SFLD" id="SFLDS00029">
    <property type="entry name" value="Radical_SAM"/>
    <property type="match status" value="1"/>
</dbReference>
<evidence type="ECO:0000313" key="9">
    <source>
        <dbReference type="EMBL" id="HGQ18817.1"/>
    </source>
</evidence>
<dbReference type="SUPFAM" id="SSF102114">
    <property type="entry name" value="Radical SAM enzymes"/>
    <property type="match status" value="1"/>
</dbReference>
<dbReference type="Gene3D" id="3.20.20.70">
    <property type="entry name" value="Aldolase class I"/>
    <property type="match status" value="1"/>
</dbReference>
<dbReference type="Pfam" id="PF04055">
    <property type="entry name" value="Radical_SAM"/>
    <property type="match status" value="1"/>
</dbReference>
<dbReference type="GO" id="GO:0051539">
    <property type="term" value="F:4 iron, 4 sulfur cluster binding"/>
    <property type="evidence" value="ECO:0007669"/>
    <property type="project" value="UniProtKB-KW"/>
</dbReference>
<evidence type="ECO:0000256" key="2">
    <source>
        <dbReference type="ARBA" id="ARBA00022691"/>
    </source>
</evidence>
<evidence type="ECO:0000256" key="4">
    <source>
        <dbReference type="ARBA" id="ARBA00023004"/>
    </source>
</evidence>
<dbReference type="InterPro" id="IPR016431">
    <property type="entry name" value="Pyrv-formate_lyase-activ_prd"/>
</dbReference>
<dbReference type="AlphaFoldDB" id="A0A7J3I5P6"/>
<feature type="domain" description="Radical SAM core" evidence="7">
    <location>
        <begin position="143"/>
        <end position="313"/>
    </location>
</feature>
<evidence type="ECO:0000259" key="7">
    <source>
        <dbReference type="Pfam" id="PF04055"/>
    </source>
</evidence>
<dbReference type="GO" id="GO:0003824">
    <property type="term" value="F:catalytic activity"/>
    <property type="evidence" value="ECO:0007669"/>
    <property type="project" value="InterPro"/>
</dbReference>
<evidence type="ECO:0000256" key="1">
    <source>
        <dbReference type="ARBA" id="ARBA00022485"/>
    </source>
</evidence>
<evidence type="ECO:0000313" key="8">
    <source>
        <dbReference type="EMBL" id="HGN36094.1"/>
    </source>
</evidence>
<organism evidence="8">
    <name type="scientific">Ignisphaera aggregans</name>
    <dbReference type="NCBI Taxonomy" id="334771"/>
    <lineage>
        <taxon>Archaea</taxon>
        <taxon>Thermoproteota</taxon>
        <taxon>Thermoprotei</taxon>
        <taxon>Desulfurococcales</taxon>
        <taxon>Desulfurococcaceae</taxon>
        <taxon>Ignisphaera</taxon>
    </lineage>
</organism>
<feature type="binding site" evidence="6">
    <location>
        <position position="147"/>
    </location>
    <ligand>
        <name>[4Fe-4S] cluster</name>
        <dbReference type="ChEBI" id="CHEBI:49883"/>
        <note>4Fe-4S-S-AdoMet</note>
    </ligand>
</feature>
<name>A0A7J3I5P6_9CREN</name>
<comment type="caution">
    <text evidence="8">The sequence shown here is derived from an EMBL/GenBank/DDBJ whole genome shotgun (WGS) entry which is preliminary data.</text>
</comment>
<proteinExistence type="predicted"/>
<evidence type="ECO:0000256" key="6">
    <source>
        <dbReference type="PIRSR" id="PIRSR004869-50"/>
    </source>
</evidence>
<evidence type="ECO:0000256" key="5">
    <source>
        <dbReference type="ARBA" id="ARBA00023014"/>
    </source>
</evidence>
<dbReference type="PANTHER" id="PTHR30352:SF22">
    <property type="entry name" value="PYRUVATE FORMATE-LYASE ACTIVATING ENZYME HOMOLOG"/>
    <property type="match status" value="1"/>
</dbReference>
<accession>A0A7J3I5P6</accession>
<dbReference type="EMBL" id="DTBZ01000144">
    <property type="protein sequence ID" value="HGQ18817.1"/>
    <property type="molecule type" value="Genomic_DNA"/>
</dbReference>
<dbReference type="PANTHER" id="PTHR30352">
    <property type="entry name" value="PYRUVATE FORMATE-LYASE-ACTIVATING ENZYME"/>
    <property type="match status" value="1"/>
</dbReference>
<evidence type="ECO:0000256" key="3">
    <source>
        <dbReference type="ARBA" id="ARBA00022723"/>
    </source>
</evidence>
<feature type="binding site" evidence="6">
    <location>
        <position position="154"/>
    </location>
    <ligand>
        <name>[4Fe-4S] cluster</name>
        <dbReference type="ChEBI" id="CHEBI:49883"/>
        <note>4Fe-4S-S-AdoMet</note>
    </ligand>
</feature>
<keyword evidence="3 6" id="KW-0479">Metal-binding</keyword>
<dbReference type="PIRSF" id="PIRSF004869">
    <property type="entry name" value="PflX_prd"/>
    <property type="match status" value="1"/>
</dbReference>
<dbReference type="EMBL" id="DTAI01000028">
    <property type="protein sequence ID" value="HGN36094.1"/>
    <property type="molecule type" value="Genomic_DNA"/>
</dbReference>
<keyword evidence="5 6" id="KW-0411">Iron-sulfur</keyword>
<dbReference type="InterPro" id="IPR007197">
    <property type="entry name" value="rSAM"/>
</dbReference>
<protein>
    <submittedName>
        <fullName evidence="8">Radical SAM protein</fullName>
    </submittedName>
</protein>
<dbReference type="InterPro" id="IPR034457">
    <property type="entry name" value="Organic_radical-activating"/>
</dbReference>
<dbReference type="GO" id="GO:0046872">
    <property type="term" value="F:metal ion binding"/>
    <property type="evidence" value="ECO:0007669"/>
    <property type="project" value="UniProtKB-KW"/>
</dbReference>
<feature type="binding site" evidence="6">
    <location>
        <position position="151"/>
    </location>
    <ligand>
        <name>[4Fe-4S] cluster</name>
        <dbReference type="ChEBI" id="CHEBI:49883"/>
        <note>4Fe-4S-S-AdoMet</note>
    </ligand>
</feature>
<keyword evidence="4 6" id="KW-0408">Iron</keyword>
<keyword evidence="2 6" id="KW-0949">S-adenosyl-L-methionine</keyword>
<dbReference type="InterPro" id="IPR058240">
    <property type="entry name" value="rSAM_sf"/>
</dbReference>
<comment type="cofactor">
    <cofactor evidence="6">
        <name>[4Fe-4S] cluster</name>
        <dbReference type="ChEBI" id="CHEBI:49883"/>
    </cofactor>
    <text evidence="6">Binds 1 [4Fe-4S] cluster. The cluster is coordinated with 3 cysteines and an exchangeable S-adenosyl-L-methionine.</text>
</comment>
<gene>
    <name evidence="8" type="ORF">ENT87_00870</name>
    <name evidence="9" type="ORF">ENU30_07600</name>
</gene>
<keyword evidence="1" id="KW-0004">4Fe-4S</keyword>
<dbReference type="InterPro" id="IPR013785">
    <property type="entry name" value="Aldolase_TIM"/>
</dbReference>